<dbReference type="OrthoDB" id="415825at2759"/>
<dbReference type="Proteomes" id="UP000799324">
    <property type="component" value="Unassembled WGS sequence"/>
</dbReference>
<protein>
    <recommendedName>
        <fullName evidence="4">Transcription factor domain-containing protein</fullName>
    </recommendedName>
</protein>
<evidence type="ECO:0000313" key="3">
    <source>
        <dbReference type="Proteomes" id="UP000799324"/>
    </source>
</evidence>
<organism evidence="2 3">
    <name type="scientific">Lophiostoma macrostomum CBS 122681</name>
    <dbReference type="NCBI Taxonomy" id="1314788"/>
    <lineage>
        <taxon>Eukaryota</taxon>
        <taxon>Fungi</taxon>
        <taxon>Dikarya</taxon>
        <taxon>Ascomycota</taxon>
        <taxon>Pezizomycotina</taxon>
        <taxon>Dothideomycetes</taxon>
        <taxon>Pleosporomycetidae</taxon>
        <taxon>Pleosporales</taxon>
        <taxon>Lophiostomataceae</taxon>
        <taxon>Lophiostoma</taxon>
    </lineage>
</organism>
<feature type="compositionally biased region" description="Polar residues" evidence="1">
    <location>
        <begin position="76"/>
        <end position="88"/>
    </location>
</feature>
<feature type="compositionally biased region" description="Basic and acidic residues" evidence="1">
    <location>
        <begin position="60"/>
        <end position="75"/>
    </location>
</feature>
<evidence type="ECO:0008006" key="4">
    <source>
        <dbReference type="Google" id="ProtNLM"/>
    </source>
</evidence>
<feature type="compositionally biased region" description="Basic residues" evidence="1">
    <location>
        <begin position="10"/>
        <end position="19"/>
    </location>
</feature>
<dbReference type="InterPro" id="IPR021858">
    <property type="entry name" value="Fun_TF"/>
</dbReference>
<evidence type="ECO:0000313" key="2">
    <source>
        <dbReference type="EMBL" id="KAF2655436.1"/>
    </source>
</evidence>
<evidence type="ECO:0000256" key="1">
    <source>
        <dbReference type="SAM" id="MobiDB-lite"/>
    </source>
</evidence>
<dbReference type="AlphaFoldDB" id="A0A6A6T6F9"/>
<dbReference type="Pfam" id="PF11951">
    <property type="entry name" value="Fungal_trans_2"/>
    <property type="match status" value="1"/>
</dbReference>
<accession>A0A6A6T6F9</accession>
<feature type="region of interest" description="Disordered" evidence="1">
    <location>
        <begin position="1"/>
        <end position="30"/>
    </location>
</feature>
<feature type="region of interest" description="Disordered" evidence="1">
    <location>
        <begin position="55"/>
        <end position="88"/>
    </location>
</feature>
<dbReference type="EMBL" id="MU004349">
    <property type="protein sequence ID" value="KAF2655436.1"/>
    <property type="molecule type" value="Genomic_DNA"/>
</dbReference>
<name>A0A6A6T6F9_9PLEO</name>
<proteinExistence type="predicted"/>
<keyword evidence="3" id="KW-1185">Reference proteome</keyword>
<sequence length="566" mass="62486">MSPTNDAKGSKKRAGRKRLPPLPAGPPLQFVVASHPDQFKANDTMRNIRSHVMYKHRGEHRAESPGDLQRGESSRHSMATTRTPSPTVVSAEEFTEDHHFLAPPSRHRSTIWDKEFYRIMSQSPSLDPIRNLAARIIAVTTAEPARSAPPSLDQGSEYPFPSGNVLSQESLEDLKHQYLLSSSFCQDPPWMTIVCSTHMSFLCHVSVACVFQDLTEGFLEDTPLTVYAKTNALRMIKDSLQGFNTSLDDFTILSILHLLISEVGSYDEDVFDVHHEGLVHIVHQRGGLSHLGLDGSVATFLIVLLLTFAVIRSQSEPTMLQGFVPSRRQSMMLERPLPVSPLLAPHGDLSILYGSCSEGTYQILVDMHELTRIFILRWNYVSDVFSPQASLDLASYDAHMQQIYARMLLLPPINVEIAPDWVYEACRLAALIYCRSIVQGVPFSESGNVMHSRGTGTGLSNNTVVSALLTALDSTDTSGFWGSMSGVFLWVCLLGGAASWTPSATPYEQGSENDTTAAWVRKSFALYAVKTVLECGFENAGAIVQGQRTMLQVQSLIDLKRGISSQ</sequence>
<reference evidence="2" key="1">
    <citation type="journal article" date="2020" name="Stud. Mycol.">
        <title>101 Dothideomycetes genomes: a test case for predicting lifestyles and emergence of pathogens.</title>
        <authorList>
            <person name="Haridas S."/>
            <person name="Albert R."/>
            <person name="Binder M."/>
            <person name="Bloem J."/>
            <person name="Labutti K."/>
            <person name="Salamov A."/>
            <person name="Andreopoulos B."/>
            <person name="Baker S."/>
            <person name="Barry K."/>
            <person name="Bills G."/>
            <person name="Bluhm B."/>
            <person name="Cannon C."/>
            <person name="Castanera R."/>
            <person name="Culley D."/>
            <person name="Daum C."/>
            <person name="Ezra D."/>
            <person name="Gonzalez J."/>
            <person name="Henrissat B."/>
            <person name="Kuo A."/>
            <person name="Liang C."/>
            <person name="Lipzen A."/>
            <person name="Lutzoni F."/>
            <person name="Magnuson J."/>
            <person name="Mondo S."/>
            <person name="Nolan M."/>
            <person name="Ohm R."/>
            <person name="Pangilinan J."/>
            <person name="Park H.-J."/>
            <person name="Ramirez L."/>
            <person name="Alfaro M."/>
            <person name="Sun H."/>
            <person name="Tritt A."/>
            <person name="Yoshinaga Y."/>
            <person name="Zwiers L.-H."/>
            <person name="Turgeon B."/>
            <person name="Goodwin S."/>
            <person name="Spatafora J."/>
            <person name="Crous P."/>
            <person name="Grigoriev I."/>
        </authorList>
    </citation>
    <scope>NUCLEOTIDE SEQUENCE</scope>
    <source>
        <strain evidence="2">CBS 122681</strain>
    </source>
</reference>
<dbReference type="PANTHER" id="PTHR37540:SF5">
    <property type="entry name" value="TRANSCRIPTION FACTOR DOMAIN-CONTAINING PROTEIN"/>
    <property type="match status" value="1"/>
</dbReference>
<gene>
    <name evidence="2" type="ORF">K491DRAFT_716248</name>
</gene>
<dbReference type="PANTHER" id="PTHR37540">
    <property type="entry name" value="TRANSCRIPTION FACTOR (ACR-2), PUTATIVE-RELATED-RELATED"/>
    <property type="match status" value="1"/>
</dbReference>